<gene>
    <name evidence="1" type="ORF">NSE01_17640</name>
</gene>
<sequence>MIELVKDQRGSPVRRIILALTIVLLSPAFARAEAPADGQRLILVTMDGTRWQEVFRGPDKALVAEPKFTDPDRQQTIEQAWGSGPAVMPFLHSLPAQGGVLYGNRDAGDCMRLTNPMWFSYPGYNEMLTGRPDPAITTNDKIWNRNVTFLEWLNHRPGFAGKVRVYATWDVFPYIINEQRSGVPVNAESPGARPTETRTMRLAQQALRSANGLRVLYVALGDTDTFGHEGNYAQYLASMNRDDDFIAELWRMAQADPAWRGRTTLIVTTDHGRGAKPGAYWKEHGSAAAWKLNSPDYTIADPEGFKGSDEIWLAAIGPGAHAAPVGSACFTQGQVAASALTALGEDWKAFDAGAAAPLPFFTGR</sequence>
<accession>A0A512AJP8</accession>
<dbReference type="InterPro" id="IPR017850">
    <property type="entry name" value="Alkaline_phosphatase_core_sf"/>
</dbReference>
<evidence type="ECO:0000313" key="1">
    <source>
        <dbReference type="EMBL" id="GEN99931.1"/>
    </source>
</evidence>
<dbReference type="Gene3D" id="3.40.720.10">
    <property type="entry name" value="Alkaline Phosphatase, subunit A"/>
    <property type="match status" value="1"/>
</dbReference>
<proteinExistence type="predicted"/>
<evidence type="ECO:0008006" key="3">
    <source>
        <dbReference type="Google" id="ProtNLM"/>
    </source>
</evidence>
<protein>
    <recommendedName>
        <fullName evidence="3">Metalloenzyme domain-containing protein</fullName>
    </recommendedName>
</protein>
<organism evidence="1 2">
    <name type="scientific">Novosphingobium sediminis</name>
    <dbReference type="NCBI Taxonomy" id="707214"/>
    <lineage>
        <taxon>Bacteria</taxon>
        <taxon>Pseudomonadati</taxon>
        <taxon>Pseudomonadota</taxon>
        <taxon>Alphaproteobacteria</taxon>
        <taxon>Sphingomonadales</taxon>
        <taxon>Sphingomonadaceae</taxon>
        <taxon>Novosphingobium</taxon>
    </lineage>
</organism>
<dbReference type="AlphaFoldDB" id="A0A512AJP8"/>
<reference evidence="1 2" key="1">
    <citation type="submission" date="2019-07" db="EMBL/GenBank/DDBJ databases">
        <title>Whole genome shotgun sequence of Novosphingobium sediminis NBRC 106119.</title>
        <authorList>
            <person name="Hosoyama A."/>
            <person name="Uohara A."/>
            <person name="Ohji S."/>
            <person name="Ichikawa N."/>
        </authorList>
    </citation>
    <scope>NUCLEOTIDE SEQUENCE [LARGE SCALE GENOMIC DNA]</scope>
    <source>
        <strain evidence="1 2">NBRC 106119</strain>
    </source>
</reference>
<dbReference type="Proteomes" id="UP000321464">
    <property type="component" value="Unassembled WGS sequence"/>
</dbReference>
<keyword evidence="2" id="KW-1185">Reference proteome</keyword>
<dbReference type="EMBL" id="BJYR01000012">
    <property type="protein sequence ID" value="GEN99931.1"/>
    <property type="molecule type" value="Genomic_DNA"/>
</dbReference>
<dbReference type="RefSeq" id="WP_170233798.1">
    <property type="nucleotide sequence ID" value="NZ_BJYR01000012.1"/>
</dbReference>
<evidence type="ECO:0000313" key="2">
    <source>
        <dbReference type="Proteomes" id="UP000321464"/>
    </source>
</evidence>
<dbReference type="SUPFAM" id="SSF53649">
    <property type="entry name" value="Alkaline phosphatase-like"/>
    <property type="match status" value="1"/>
</dbReference>
<comment type="caution">
    <text evidence="1">The sequence shown here is derived from an EMBL/GenBank/DDBJ whole genome shotgun (WGS) entry which is preliminary data.</text>
</comment>
<name>A0A512AJP8_9SPHN</name>